<accession>A0A6M3M336</accession>
<sequence>MPSFEVEFEVFCSCGEGLCSQSEGSSGRGGPRVTVEPCEKCKDAAYEEGADKGYDQGYGDGAHEKE</sequence>
<dbReference type="EMBL" id="MT143740">
    <property type="protein sequence ID" value="QJB01868.1"/>
    <property type="molecule type" value="Genomic_DNA"/>
</dbReference>
<protein>
    <submittedName>
        <fullName evidence="1">Uncharacterized protein</fullName>
    </submittedName>
</protein>
<evidence type="ECO:0000313" key="1">
    <source>
        <dbReference type="EMBL" id="QJB01868.1"/>
    </source>
</evidence>
<reference evidence="1" key="1">
    <citation type="submission" date="2020-03" db="EMBL/GenBank/DDBJ databases">
        <title>The deep terrestrial virosphere.</title>
        <authorList>
            <person name="Holmfeldt K."/>
            <person name="Nilsson E."/>
            <person name="Simone D."/>
            <person name="Lopez-Fernandez M."/>
            <person name="Wu X."/>
            <person name="de Brujin I."/>
            <person name="Lundin D."/>
            <person name="Andersson A."/>
            <person name="Bertilsson S."/>
            <person name="Dopson M."/>
        </authorList>
    </citation>
    <scope>NUCLEOTIDE SEQUENCE</scope>
    <source>
        <strain evidence="1">MM171B01801</strain>
    </source>
</reference>
<proteinExistence type="predicted"/>
<organism evidence="1">
    <name type="scientific">viral metagenome</name>
    <dbReference type="NCBI Taxonomy" id="1070528"/>
    <lineage>
        <taxon>unclassified sequences</taxon>
        <taxon>metagenomes</taxon>
        <taxon>organismal metagenomes</taxon>
    </lineage>
</organism>
<name>A0A6M3M336_9ZZZZ</name>
<gene>
    <name evidence="1" type="ORF">MM171B01801_0006</name>
</gene>
<dbReference type="AlphaFoldDB" id="A0A6M3M336"/>